<dbReference type="PANTHER" id="PTHR46206:SF1">
    <property type="entry name" value="P450, PUTATIVE (EUROFUNG)-RELATED"/>
    <property type="match status" value="1"/>
</dbReference>
<comment type="caution">
    <text evidence="9">The sequence shown here is derived from an EMBL/GenBank/DDBJ whole genome shotgun (WGS) entry which is preliminary data.</text>
</comment>
<evidence type="ECO:0000256" key="3">
    <source>
        <dbReference type="ARBA" id="ARBA00022617"/>
    </source>
</evidence>
<evidence type="ECO:0000256" key="2">
    <source>
        <dbReference type="ARBA" id="ARBA00010617"/>
    </source>
</evidence>
<dbReference type="PANTHER" id="PTHR46206">
    <property type="entry name" value="CYTOCHROME P450"/>
    <property type="match status" value="1"/>
</dbReference>
<dbReference type="CDD" id="cd11041">
    <property type="entry name" value="CYP503A1-like"/>
    <property type="match status" value="1"/>
</dbReference>
<evidence type="ECO:0000256" key="8">
    <source>
        <dbReference type="SAM" id="Phobius"/>
    </source>
</evidence>
<dbReference type="RefSeq" id="XP_066668254.1">
    <property type="nucleotide sequence ID" value="XM_066812912.1"/>
</dbReference>
<dbReference type="GeneID" id="92045972"/>
<dbReference type="EMBL" id="JAQQWN010000006">
    <property type="protein sequence ID" value="KAK8080779.1"/>
    <property type="molecule type" value="Genomic_DNA"/>
</dbReference>
<keyword evidence="5" id="KW-0560">Oxidoreductase</keyword>
<evidence type="ECO:0000313" key="10">
    <source>
        <dbReference type="Proteomes" id="UP001433268"/>
    </source>
</evidence>
<evidence type="ECO:0000256" key="1">
    <source>
        <dbReference type="ARBA" id="ARBA00001971"/>
    </source>
</evidence>
<dbReference type="Proteomes" id="UP001433268">
    <property type="component" value="Unassembled WGS sequence"/>
</dbReference>
<keyword evidence="3" id="KW-0349">Heme</keyword>
<name>A0ABR1WF32_9PEZI</name>
<evidence type="ECO:0000256" key="7">
    <source>
        <dbReference type="ARBA" id="ARBA00023033"/>
    </source>
</evidence>
<comment type="similarity">
    <text evidence="2">Belongs to the cytochrome P450 family.</text>
</comment>
<keyword evidence="10" id="KW-1185">Reference proteome</keyword>
<feature type="transmembrane region" description="Helical" evidence="8">
    <location>
        <begin position="12"/>
        <end position="30"/>
    </location>
</feature>
<evidence type="ECO:0000256" key="6">
    <source>
        <dbReference type="ARBA" id="ARBA00023004"/>
    </source>
</evidence>
<protein>
    <recommendedName>
        <fullName evidence="11">Cytochrome P450</fullName>
    </recommendedName>
</protein>
<evidence type="ECO:0000256" key="4">
    <source>
        <dbReference type="ARBA" id="ARBA00022723"/>
    </source>
</evidence>
<evidence type="ECO:0000256" key="5">
    <source>
        <dbReference type="ARBA" id="ARBA00023002"/>
    </source>
</evidence>
<evidence type="ECO:0000313" key="9">
    <source>
        <dbReference type="EMBL" id="KAK8080779.1"/>
    </source>
</evidence>
<reference evidence="9 10" key="1">
    <citation type="submission" date="2023-01" db="EMBL/GenBank/DDBJ databases">
        <title>Analysis of 21 Apiospora genomes using comparative genomics revels a genus with tremendous synthesis potential of carbohydrate active enzymes and secondary metabolites.</title>
        <authorList>
            <person name="Sorensen T."/>
        </authorList>
    </citation>
    <scope>NUCLEOTIDE SEQUENCE [LARGE SCALE GENOMIC DNA]</scope>
    <source>
        <strain evidence="9 10">CBS 114990</strain>
    </source>
</reference>
<organism evidence="9 10">
    <name type="scientific">Apiospora hydei</name>
    <dbReference type="NCBI Taxonomy" id="1337664"/>
    <lineage>
        <taxon>Eukaryota</taxon>
        <taxon>Fungi</taxon>
        <taxon>Dikarya</taxon>
        <taxon>Ascomycota</taxon>
        <taxon>Pezizomycotina</taxon>
        <taxon>Sordariomycetes</taxon>
        <taxon>Xylariomycetidae</taxon>
        <taxon>Amphisphaeriales</taxon>
        <taxon>Apiosporaceae</taxon>
        <taxon>Apiospora</taxon>
    </lineage>
</organism>
<keyword evidence="7" id="KW-0503">Monooxygenase</keyword>
<proteinExistence type="inferred from homology"/>
<keyword evidence="6" id="KW-0408">Iron</keyword>
<evidence type="ECO:0008006" key="11">
    <source>
        <dbReference type="Google" id="ProtNLM"/>
    </source>
</evidence>
<sequence>MSPTGDLISGTQPVAVVATVFFVIVVGGLYHQFVFFSVKYPSNLPLVGEPLGKRHFSWRTRWRYMTDCEGLYREVYENTVLVPGLGLRNETILPQNAMKWLLALPETSLSPPQAIVELNYLGDDKYGADAWSGHVVRSKTTVVLERICGDMNQELQYTFDTRFGTDENNWKELNLLDTARLMVAQAAGRFTVGLPPCRDEQYLLDTTKVGDGLVMSGGIAGGTPRPRRSLVGLILSSYMKPQIERIKKHVRSTYLERLETLKHNPEDSCQSEPEDFFQMMMRFAQKGRPHEVHDFDAICRHLVVANFGTMHHTAFQVANLILNIINSDAEFNTILVFRNEFSAVLGKVGDDDQGWTKAKVASLTRADSVSRETLRLDSFGNRFQFHKVLVDNLVTEDGAMLPRAAQVLDASPSSTPRCRSPFRFSRTFEAAAEANGKPGLQNFTFVGTGPPHLLWSHGKHACSGRFLVDFELKIVMAYLQNYDIKLPPEYERKRPPIHWMAEAASPPAGAKI</sequence>
<keyword evidence="8" id="KW-0472">Membrane</keyword>
<dbReference type="SUPFAM" id="SSF48264">
    <property type="entry name" value="Cytochrome P450"/>
    <property type="match status" value="1"/>
</dbReference>
<comment type="cofactor">
    <cofactor evidence="1">
        <name>heme</name>
        <dbReference type="ChEBI" id="CHEBI:30413"/>
    </cofactor>
</comment>
<accession>A0ABR1WF32</accession>
<keyword evidence="4" id="KW-0479">Metal-binding</keyword>
<dbReference type="Gene3D" id="1.10.630.10">
    <property type="entry name" value="Cytochrome P450"/>
    <property type="match status" value="1"/>
</dbReference>
<dbReference type="InterPro" id="IPR036396">
    <property type="entry name" value="Cyt_P450_sf"/>
</dbReference>
<gene>
    <name evidence="9" type="ORF">PG997_008597</name>
</gene>
<keyword evidence="8" id="KW-0812">Transmembrane</keyword>
<keyword evidence="8" id="KW-1133">Transmembrane helix</keyword>